<dbReference type="Proteomes" id="UP000680304">
    <property type="component" value="Unassembled WGS sequence"/>
</dbReference>
<keyword evidence="5" id="KW-0804">Transcription</keyword>
<keyword evidence="2" id="KW-0902">Two-component regulatory system</keyword>
<evidence type="ECO:0000313" key="10">
    <source>
        <dbReference type="EMBL" id="GIQ62690.1"/>
    </source>
</evidence>
<evidence type="ECO:0000256" key="2">
    <source>
        <dbReference type="ARBA" id="ARBA00023012"/>
    </source>
</evidence>
<dbReference type="InterPro" id="IPR001789">
    <property type="entry name" value="Sig_transdc_resp-reg_receiver"/>
</dbReference>
<keyword evidence="1 6" id="KW-0597">Phosphoprotein</keyword>
<dbReference type="PROSITE" id="PS50110">
    <property type="entry name" value="RESPONSE_REGULATORY"/>
    <property type="match status" value="1"/>
</dbReference>
<organism evidence="10 11">
    <name type="scientific">Paenibacillus cisolokensis</name>
    <dbReference type="NCBI Taxonomy" id="1658519"/>
    <lineage>
        <taxon>Bacteria</taxon>
        <taxon>Bacillati</taxon>
        <taxon>Bacillota</taxon>
        <taxon>Bacilli</taxon>
        <taxon>Bacillales</taxon>
        <taxon>Paenibacillaceae</taxon>
        <taxon>Paenibacillus</taxon>
    </lineage>
</organism>
<dbReference type="RefSeq" id="WP_062496216.1">
    <property type="nucleotide sequence ID" value="NZ_BOVJ01000040.1"/>
</dbReference>
<evidence type="ECO:0000256" key="1">
    <source>
        <dbReference type="ARBA" id="ARBA00022553"/>
    </source>
</evidence>
<feature type="domain" description="Response regulatory" evidence="8">
    <location>
        <begin position="3"/>
        <end position="116"/>
    </location>
</feature>
<evidence type="ECO:0000256" key="3">
    <source>
        <dbReference type="ARBA" id="ARBA00023015"/>
    </source>
</evidence>
<dbReference type="EMBL" id="BOVJ01000040">
    <property type="protein sequence ID" value="GIQ62690.1"/>
    <property type="molecule type" value="Genomic_DNA"/>
</dbReference>
<gene>
    <name evidence="10" type="ORF">PACILC2_12580</name>
</gene>
<dbReference type="SUPFAM" id="SSF46894">
    <property type="entry name" value="C-terminal effector domain of the bipartite response regulators"/>
    <property type="match status" value="1"/>
</dbReference>
<dbReference type="InterPro" id="IPR011006">
    <property type="entry name" value="CheY-like_superfamily"/>
</dbReference>
<dbReference type="Pfam" id="PF00072">
    <property type="entry name" value="Response_reg"/>
    <property type="match status" value="1"/>
</dbReference>
<keyword evidence="3" id="KW-0805">Transcription regulation</keyword>
<dbReference type="PANTHER" id="PTHR48111:SF1">
    <property type="entry name" value="TWO-COMPONENT RESPONSE REGULATOR ORR33"/>
    <property type="match status" value="1"/>
</dbReference>
<evidence type="ECO:0000313" key="11">
    <source>
        <dbReference type="Proteomes" id="UP000680304"/>
    </source>
</evidence>
<dbReference type="Gene3D" id="3.40.50.2300">
    <property type="match status" value="1"/>
</dbReference>
<dbReference type="Gene3D" id="6.10.250.690">
    <property type="match status" value="1"/>
</dbReference>
<evidence type="ECO:0000256" key="7">
    <source>
        <dbReference type="PROSITE-ProRule" id="PRU01091"/>
    </source>
</evidence>
<evidence type="ECO:0000259" key="9">
    <source>
        <dbReference type="PROSITE" id="PS51755"/>
    </source>
</evidence>
<evidence type="ECO:0000256" key="6">
    <source>
        <dbReference type="PROSITE-ProRule" id="PRU00169"/>
    </source>
</evidence>
<dbReference type="InterPro" id="IPR039420">
    <property type="entry name" value="WalR-like"/>
</dbReference>
<comment type="caution">
    <text evidence="10">The sequence shown here is derived from an EMBL/GenBank/DDBJ whole genome shotgun (WGS) entry which is preliminary data.</text>
</comment>
<keyword evidence="4 7" id="KW-0238">DNA-binding</keyword>
<proteinExistence type="predicted"/>
<dbReference type="SUPFAM" id="SSF52172">
    <property type="entry name" value="CheY-like"/>
    <property type="match status" value="1"/>
</dbReference>
<evidence type="ECO:0000256" key="4">
    <source>
        <dbReference type="ARBA" id="ARBA00023125"/>
    </source>
</evidence>
<dbReference type="CDD" id="cd00383">
    <property type="entry name" value="trans_reg_C"/>
    <property type="match status" value="1"/>
</dbReference>
<dbReference type="PROSITE" id="PS51755">
    <property type="entry name" value="OMPR_PHOB"/>
    <property type="match status" value="1"/>
</dbReference>
<keyword evidence="11" id="KW-1185">Reference proteome</keyword>
<dbReference type="GO" id="GO:0003677">
    <property type="term" value="F:DNA binding"/>
    <property type="evidence" value="ECO:0007669"/>
    <property type="project" value="UniProtKB-KW"/>
</dbReference>
<evidence type="ECO:0000259" key="8">
    <source>
        <dbReference type="PROSITE" id="PS50110"/>
    </source>
</evidence>
<dbReference type="SMART" id="SM00862">
    <property type="entry name" value="Trans_reg_C"/>
    <property type="match status" value="1"/>
</dbReference>
<dbReference type="InterPro" id="IPR036388">
    <property type="entry name" value="WH-like_DNA-bd_sf"/>
</dbReference>
<dbReference type="InterPro" id="IPR016032">
    <property type="entry name" value="Sig_transdc_resp-reg_C-effctor"/>
</dbReference>
<dbReference type="PANTHER" id="PTHR48111">
    <property type="entry name" value="REGULATOR OF RPOS"/>
    <property type="match status" value="1"/>
</dbReference>
<reference evidence="10 11" key="1">
    <citation type="submission" date="2021-04" db="EMBL/GenBank/DDBJ databases">
        <title>Draft genome sequence of Paenibacillus cisolokensis, LC2-13A.</title>
        <authorList>
            <person name="Uke A."/>
            <person name="Chhe C."/>
            <person name="Baramee S."/>
            <person name="Kosugi A."/>
        </authorList>
    </citation>
    <scope>NUCLEOTIDE SEQUENCE [LARGE SCALE GENOMIC DNA]</scope>
    <source>
        <strain evidence="10 11">LC2-13A</strain>
    </source>
</reference>
<dbReference type="SMART" id="SM00448">
    <property type="entry name" value="REC"/>
    <property type="match status" value="1"/>
</dbReference>
<dbReference type="Pfam" id="PF00486">
    <property type="entry name" value="Trans_reg_C"/>
    <property type="match status" value="1"/>
</dbReference>
<name>A0ABQ4N3E4_9BACL</name>
<sequence>MDKVLVIEDDVMIGDMLLMYLSEEGYEVKRAASAREGLKLAESFEPDIVLLDLVLPDGNGIEVCRELRSRSPVPIMVVSMKTDVFERVQALKAGADDFMCKPFSMHELTARIEAIIRRSRCPAVRAETAASSEGGQVLLDEERRLLFVDGRPVETTFSEFEIMKQFIAHPGKAFSREELINAVRGFDSFVTERAVDVHIVNLRRKIEPNPKEPRRIRTVRGVGYKYTEDGPAADS</sequence>
<dbReference type="Gene3D" id="1.10.10.10">
    <property type="entry name" value="Winged helix-like DNA-binding domain superfamily/Winged helix DNA-binding domain"/>
    <property type="match status" value="1"/>
</dbReference>
<feature type="domain" description="OmpR/PhoB-type" evidence="9">
    <location>
        <begin position="127"/>
        <end position="228"/>
    </location>
</feature>
<protein>
    <submittedName>
        <fullName evidence="10">DNA-binding response regulator</fullName>
    </submittedName>
</protein>
<dbReference type="InterPro" id="IPR001867">
    <property type="entry name" value="OmpR/PhoB-type_DNA-bd"/>
</dbReference>
<evidence type="ECO:0000256" key="5">
    <source>
        <dbReference type="ARBA" id="ARBA00023163"/>
    </source>
</evidence>
<feature type="modified residue" description="4-aspartylphosphate" evidence="6">
    <location>
        <position position="52"/>
    </location>
</feature>
<feature type="DNA-binding region" description="OmpR/PhoB-type" evidence="7">
    <location>
        <begin position="127"/>
        <end position="228"/>
    </location>
</feature>
<accession>A0ABQ4N3E4</accession>